<feature type="non-terminal residue" evidence="12">
    <location>
        <position position="1"/>
    </location>
</feature>
<dbReference type="Pfam" id="PF23096">
    <property type="entry name" value="HEAT_PSME4"/>
    <property type="match status" value="1"/>
</dbReference>
<gene>
    <name evidence="12" type="ORF">KI387_026986</name>
</gene>
<keyword evidence="6" id="KW-0227">DNA damage</keyword>
<evidence type="ECO:0000259" key="11">
    <source>
        <dbReference type="Pfam" id="PF23096"/>
    </source>
</evidence>
<dbReference type="Pfam" id="PF11919">
    <property type="entry name" value="PSME4_C"/>
    <property type="match status" value="1"/>
</dbReference>
<keyword evidence="4" id="KW-0963">Cytoplasm</keyword>
<keyword evidence="8" id="KW-0539">Nucleus</keyword>
<dbReference type="GO" id="GO:0005829">
    <property type="term" value="C:cytosol"/>
    <property type="evidence" value="ECO:0007669"/>
    <property type="project" value="TreeGrafter"/>
</dbReference>
<evidence type="ECO:0000259" key="10">
    <source>
        <dbReference type="Pfam" id="PF16507"/>
    </source>
</evidence>
<feature type="domain" description="Proteasome activator complex subunit 4 C-terminal" evidence="9">
    <location>
        <begin position="1733"/>
        <end position="1804"/>
    </location>
</feature>
<evidence type="ECO:0000256" key="2">
    <source>
        <dbReference type="ARBA" id="ARBA00004496"/>
    </source>
</evidence>
<dbReference type="Pfam" id="PF16507">
    <property type="entry name" value="HEAT_PSME4_mid"/>
    <property type="match status" value="2"/>
</dbReference>
<keyword evidence="5" id="KW-0677">Repeat</keyword>
<feature type="domain" description="Proteasome activator complex subunit 4-like HEAT repeat-like" evidence="11">
    <location>
        <begin position="1307"/>
        <end position="1396"/>
    </location>
</feature>
<name>A0AA38FX88_TAXCH</name>
<evidence type="ECO:0000256" key="3">
    <source>
        <dbReference type="ARBA" id="ARBA00005739"/>
    </source>
</evidence>
<evidence type="ECO:0008006" key="14">
    <source>
        <dbReference type="Google" id="ProtNLM"/>
    </source>
</evidence>
<dbReference type="GO" id="GO:0070628">
    <property type="term" value="F:proteasome binding"/>
    <property type="evidence" value="ECO:0007669"/>
    <property type="project" value="InterPro"/>
</dbReference>
<evidence type="ECO:0000259" key="9">
    <source>
        <dbReference type="Pfam" id="PF11919"/>
    </source>
</evidence>
<proteinExistence type="inferred from homology"/>
<dbReference type="SUPFAM" id="SSF48371">
    <property type="entry name" value="ARM repeat"/>
    <property type="match status" value="2"/>
</dbReference>
<dbReference type="EMBL" id="JAHRHJ020000006">
    <property type="protein sequence ID" value="KAH9311951.1"/>
    <property type="molecule type" value="Genomic_DNA"/>
</dbReference>
<evidence type="ECO:0000256" key="8">
    <source>
        <dbReference type="ARBA" id="ARBA00023242"/>
    </source>
</evidence>
<feature type="domain" description="Proteasome activator Blm10 middle HEAT repeats region" evidence="10">
    <location>
        <begin position="312"/>
        <end position="507"/>
    </location>
</feature>
<protein>
    <recommendedName>
        <fullName evidence="14">Proteasome activator subunit 4</fullName>
    </recommendedName>
</protein>
<feature type="domain" description="Proteasome activator Blm10 middle HEAT repeats region" evidence="10">
    <location>
        <begin position="526"/>
        <end position="829"/>
    </location>
</feature>
<dbReference type="InterPro" id="IPR055455">
    <property type="entry name" value="HEAT_PSME4"/>
</dbReference>
<comment type="subcellular location">
    <subcellularLocation>
        <location evidence="2">Cytoplasm</location>
    </subcellularLocation>
    <subcellularLocation>
        <location evidence="1">Nucleus speckle</location>
    </subcellularLocation>
</comment>
<dbReference type="GO" id="GO:0016504">
    <property type="term" value="F:peptidase activator activity"/>
    <property type="evidence" value="ECO:0007669"/>
    <property type="project" value="InterPro"/>
</dbReference>
<evidence type="ECO:0000313" key="12">
    <source>
        <dbReference type="EMBL" id="KAH9311951.1"/>
    </source>
</evidence>
<reference evidence="12 13" key="1">
    <citation type="journal article" date="2021" name="Nat. Plants">
        <title>The Taxus genome provides insights into paclitaxel biosynthesis.</title>
        <authorList>
            <person name="Xiong X."/>
            <person name="Gou J."/>
            <person name="Liao Q."/>
            <person name="Li Y."/>
            <person name="Zhou Q."/>
            <person name="Bi G."/>
            <person name="Li C."/>
            <person name="Du R."/>
            <person name="Wang X."/>
            <person name="Sun T."/>
            <person name="Guo L."/>
            <person name="Liang H."/>
            <person name="Lu P."/>
            <person name="Wu Y."/>
            <person name="Zhang Z."/>
            <person name="Ro D.K."/>
            <person name="Shang Y."/>
            <person name="Huang S."/>
            <person name="Yan J."/>
        </authorList>
    </citation>
    <scope>NUCLEOTIDE SEQUENCE [LARGE SCALE GENOMIC DNA]</scope>
    <source>
        <strain evidence="12">Ta-2019</strain>
    </source>
</reference>
<dbReference type="GO" id="GO:0016607">
    <property type="term" value="C:nuclear speck"/>
    <property type="evidence" value="ECO:0007669"/>
    <property type="project" value="UniProtKB-SubCell"/>
</dbReference>
<keyword evidence="7" id="KW-0234">DNA repair</keyword>
<dbReference type="GO" id="GO:0010499">
    <property type="term" value="P:proteasomal ubiquitin-independent protein catabolic process"/>
    <property type="evidence" value="ECO:0007669"/>
    <property type="project" value="TreeGrafter"/>
</dbReference>
<evidence type="ECO:0000256" key="1">
    <source>
        <dbReference type="ARBA" id="ARBA00004324"/>
    </source>
</evidence>
<organism evidence="12 13">
    <name type="scientific">Taxus chinensis</name>
    <name type="common">Chinese yew</name>
    <name type="synonym">Taxus wallichiana var. chinensis</name>
    <dbReference type="NCBI Taxonomy" id="29808"/>
    <lineage>
        <taxon>Eukaryota</taxon>
        <taxon>Viridiplantae</taxon>
        <taxon>Streptophyta</taxon>
        <taxon>Embryophyta</taxon>
        <taxon>Tracheophyta</taxon>
        <taxon>Spermatophyta</taxon>
        <taxon>Pinopsida</taxon>
        <taxon>Pinidae</taxon>
        <taxon>Conifers II</taxon>
        <taxon>Cupressales</taxon>
        <taxon>Taxaceae</taxon>
        <taxon>Taxus</taxon>
    </lineage>
</organism>
<comment type="similarity">
    <text evidence="3">Belongs to the BLM10 family.</text>
</comment>
<dbReference type="PANTHER" id="PTHR32170">
    <property type="entry name" value="PROTEASOME ACTIVATOR COMPLEX SUBUNIT 4"/>
    <property type="match status" value="1"/>
</dbReference>
<dbReference type="Gene3D" id="1.25.10.10">
    <property type="entry name" value="Leucine-rich Repeat Variant"/>
    <property type="match status" value="1"/>
</dbReference>
<dbReference type="InterPro" id="IPR011989">
    <property type="entry name" value="ARM-like"/>
</dbReference>
<evidence type="ECO:0000256" key="7">
    <source>
        <dbReference type="ARBA" id="ARBA00023204"/>
    </source>
</evidence>
<dbReference type="GO" id="GO:0006281">
    <property type="term" value="P:DNA repair"/>
    <property type="evidence" value="ECO:0007669"/>
    <property type="project" value="UniProtKB-KW"/>
</dbReference>
<dbReference type="Proteomes" id="UP000824469">
    <property type="component" value="Unassembled WGS sequence"/>
</dbReference>
<evidence type="ECO:0000256" key="4">
    <source>
        <dbReference type="ARBA" id="ARBA00022490"/>
    </source>
</evidence>
<dbReference type="OMA" id="ECTQLVP"/>
<dbReference type="InterPro" id="IPR016024">
    <property type="entry name" value="ARM-type_fold"/>
</dbReference>
<evidence type="ECO:0000256" key="6">
    <source>
        <dbReference type="ARBA" id="ARBA00022763"/>
    </source>
</evidence>
<evidence type="ECO:0000313" key="13">
    <source>
        <dbReference type="Proteomes" id="UP000824469"/>
    </source>
</evidence>
<keyword evidence="13" id="KW-1185">Reference proteome</keyword>
<sequence>MHLYNAWLPPPVAELVVKEKESFTEVVNTIRSTWCPQDSASAFVTLKWIPIVENFLKAKSEIALGDVKVLVETGMELFFQSQNNLMVQVRWGNLLARLLKKYGKKLDLTILWRPFYKLLMQTHFTRRQSAEGLNLKRRHLEAMKSLIYYSRKFFPSGSAEEIWLEFRAFMDNLWHNSSLEGVGFIQLFLPTNAVNCDFYNSNWIKDCLDLWAGMPKCQFWDYQWATIMCRVIKNCPTIDWECFLPVLFTQYLNIFEVPVANNSASYPFPRADVPGSTVSVFCSRKLNTTTREIAKSIVFLLKPGGSAHVYFENMVSLLEQYYHPSNGGWWSYSLERFLRNLVYYFQKRLSQEQRNGEVESVADHNILGSLERAEFVRVMLKLIERGQYSKNELLAETAVSAASILAYLEPSLVLPFVVSRFHIALDTVTSPHQYKSAITAMALTGRALLLSSSKASLGTDESESVSSAVDYNHALMVSICNTLLGMDVNDPPKTQATMQLYGSIFSSLAEIGDKEDGSVMAILDISFSEWLDEFFCRLFSLLMHLEPSSQSNEGLFLAPASGTFLVEDGSFYFCMLEILLGKLTKPLYNQALKKISKFVHNHILPGAAAEVGLLCSATLYPNPAEAVVHLIQPMIHSIVSSLKDSPSTGISANQNLTASSAEKISLSPGLETSVAYYLNVLSVAINFGGPHLLRFKEEIKDAISAAFDAPSWKVNEAGNHLLRSLIGSLVLYYPLDQYKCVLSHPGIKGLEEWISKKEKNTAEALAGPKWHIPNNDEIAYTNELLNLHLKSALLKLKQICQTEHQQELGYEKQHLRVILLQIDASLQGVRSCLPDFNPMPSDGNPRNEKYNTSFILGAAGVSIGSAELREETAEIIDIACKYILMHSADNSMLLELLVDILDALVNYGSLEYAEWSNHNRAYKHAGRMDSAAIKEPSTNYITGCHTQGKRRPRWTLIDKADMHNTWRASQSGYHTYRLDDSISLPKHIFLLTNDLLDLSMNGYDGVRRIAGKSLIKLLKRIPPLFKYCMPKLTASLGNPGTPEHAALGACTILQSRTVMRHIMKDWSAFSSFLLALLGSSHHESLKAQKAISELFVVFNLQYTGMPRSKSQSSAESADKSDYMSVITQIRSLSSDTQSMHWRYNLMAHRILLLLVLPSNDNFDFSSKAREEVACHFLVHLKSNLPPVRVLAAASLVLLLQASPYKKSISNDLFHSGHSNVVDGSSLEDALNPIILGEGFMKDMLNGLSYDHIFPDLNNSSGRGNHVMSITQSIRDKSINGWFQAFYDPWPRSRNWNSLLWGGAFLPSFAKLFKRLIQECGETVLRALQNPLEEFLIATEERDKQCLASEVLAGLLHSDVSSVIEAWDSWLCSALHKVVRQPTVETTTEWASCMRFAVTGKGRDGNVIPLMRKKILECLAEPLASTVATHMVAKRFTLLCATLIETSPSCMPATEITLQENLLEEVLNCMGHSAAQVRESIGTLLSILCSNLRFNSAFGDQSSKLIERLNWSTFLVERASLYANKIHSASKSSVLDGQLVSSGEKNDKGDTEEQEYIKWMETAFYFLISALKSGRAAVLTDIIVGLLYPVISLQETTHKELSTLARTAMELLKWHVIPQPYVSSAVSVLISATNDTSWHTRIATLMFLQSFMYRHMFLLSSSETERVWDQLQKLLTDNQVEVRDHTATVLSGIMRGRNDNLVKEFRESSLKKAILLQKGSKIRLSKAGSSLVFKHGVVLSLASLVLSVPYDMPSWLPEIVTLLAHFTGEPSTIRSTVMKTIAEFRRTHADTWSIQKESFTEEQLE</sequence>
<dbReference type="PANTHER" id="PTHR32170:SF3">
    <property type="entry name" value="PROTEASOME ACTIVATOR COMPLEX SUBUNIT 4"/>
    <property type="match status" value="1"/>
</dbReference>
<dbReference type="InterPro" id="IPR032430">
    <property type="entry name" value="Blm10_mid"/>
</dbReference>
<comment type="caution">
    <text evidence="12">The sequence shown here is derived from an EMBL/GenBank/DDBJ whole genome shotgun (WGS) entry which is preliminary data.</text>
</comment>
<evidence type="ECO:0000256" key="5">
    <source>
        <dbReference type="ARBA" id="ARBA00022737"/>
    </source>
</evidence>
<dbReference type="InterPro" id="IPR035309">
    <property type="entry name" value="PSME4"/>
</dbReference>
<dbReference type="InterPro" id="IPR021843">
    <property type="entry name" value="PSME4_C"/>
</dbReference>
<accession>A0AA38FX88</accession>